<proteinExistence type="predicted"/>
<dbReference type="Proteomes" id="UP000432715">
    <property type="component" value="Unassembled WGS sequence"/>
</dbReference>
<keyword evidence="1" id="KW-1133">Transmembrane helix</keyword>
<gene>
    <name evidence="2" type="ORF">F8154_06440</name>
</gene>
<evidence type="ECO:0000256" key="1">
    <source>
        <dbReference type="SAM" id="Phobius"/>
    </source>
</evidence>
<reference evidence="2 3" key="1">
    <citation type="submission" date="2019-10" db="EMBL/GenBank/DDBJ databases">
        <title>Alkaliphilus serpentinus sp. nov. and Alkaliphilus pronyensis sp. nov., two novel anaerobic alkaliphilic species isolated from the serpentinized-hosted hydrothermal field of the Prony Bay (New Caledonia).</title>
        <authorList>
            <person name="Postec A."/>
        </authorList>
    </citation>
    <scope>NUCLEOTIDE SEQUENCE [LARGE SCALE GENOMIC DNA]</scope>
    <source>
        <strain evidence="2 3">LacV</strain>
    </source>
</reference>
<keyword evidence="1" id="KW-0812">Transmembrane</keyword>
<dbReference type="AlphaFoldDB" id="A0A6I0F606"/>
<name>A0A6I0F606_9FIRM</name>
<keyword evidence="1" id="KW-0472">Membrane</keyword>
<sequence length="28" mass="3328">MKTADVFWRLFVLTGSVTAYIMYKKLMN</sequence>
<accession>A0A6I0F606</accession>
<comment type="caution">
    <text evidence="2">The sequence shown here is derived from an EMBL/GenBank/DDBJ whole genome shotgun (WGS) entry which is preliminary data.</text>
</comment>
<evidence type="ECO:0000313" key="3">
    <source>
        <dbReference type="Proteomes" id="UP000432715"/>
    </source>
</evidence>
<evidence type="ECO:0000313" key="2">
    <source>
        <dbReference type="EMBL" id="KAB3535459.1"/>
    </source>
</evidence>
<organism evidence="2 3">
    <name type="scientific">Alkaliphilus pronyensis</name>
    <dbReference type="NCBI Taxonomy" id="1482732"/>
    <lineage>
        <taxon>Bacteria</taxon>
        <taxon>Bacillati</taxon>
        <taxon>Bacillota</taxon>
        <taxon>Clostridia</taxon>
        <taxon>Peptostreptococcales</taxon>
        <taxon>Natronincolaceae</taxon>
        <taxon>Alkaliphilus</taxon>
    </lineage>
</organism>
<protein>
    <submittedName>
        <fullName evidence="2">YqzL family protein</fullName>
    </submittedName>
</protein>
<keyword evidence="3" id="KW-1185">Reference proteome</keyword>
<dbReference type="EMBL" id="WBZC01000019">
    <property type="protein sequence ID" value="KAB3535459.1"/>
    <property type="molecule type" value="Genomic_DNA"/>
</dbReference>
<feature type="transmembrane region" description="Helical" evidence="1">
    <location>
        <begin position="6"/>
        <end position="23"/>
    </location>
</feature>